<dbReference type="RefSeq" id="WP_167990533.1">
    <property type="nucleotide sequence ID" value="NZ_JAATJL010000001.1"/>
</dbReference>
<evidence type="ECO:0000313" key="2">
    <source>
        <dbReference type="EMBL" id="NJC21133.1"/>
    </source>
</evidence>
<name>A0A846RDP9_9MICC</name>
<dbReference type="Proteomes" id="UP000547458">
    <property type="component" value="Unassembled WGS sequence"/>
</dbReference>
<sequence length="170" mass="17976">MPSATLIGDCATIAASRHAGASQFDYRPVTAQDVDGLAQAYLRAYPPGIAASNLDEARTEMLESFAGEFGTLLAGASLCAYHRDDLVGAILVVERSPWDPKLRCPFVIDLFVDPRWQGNGAGRVLLERSAGACLNEGHAQLALRVGEGTSPSASRIYASVGMVKIDPATL</sequence>
<organism evidence="2 3">
    <name type="scientific">Arthrobacter pigmenti</name>
    <dbReference type="NCBI Taxonomy" id="271432"/>
    <lineage>
        <taxon>Bacteria</taxon>
        <taxon>Bacillati</taxon>
        <taxon>Actinomycetota</taxon>
        <taxon>Actinomycetes</taxon>
        <taxon>Micrococcales</taxon>
        <taxon>Micrococcaceae</taxon>
        <taxon>Arthrobacter</taxon>
    </lineage>
</organism>
<accession>A0A846RDP9</accession>
<protein>
    <submittedName>
        <fullName evidence="2">GNAT superfamily N-acetyltransferase</fullName>
    </submittedName>
</protein>
<keyword evidence="2" id="KW-0808">Transferase</keyword>
<dbReference type="AlphaFoldDB" id="A0A846RDP9"/>
<gene>
    <name evidence="2" type="ORF">BJ994_000209</name>
</gene>
<keyword evidence="3" id="KW-1185">Reference proteome</keyword>
<dbReference type="Pfam" id="PF13673">
    <property type="entry name" value="Acetyltransf_10"/>
    <property type="match status" value="1"/>
</dbReference>
<feature type="domain" description="N-acetyltransferase" evidence="1">
    <location>
        <begin position="24"/>
        <end position="170"/>
    </location>
</feature>
<evidence type="ECO:0000313" key="3">
    <source>
        <dbReference type="Proteomes" id="UP000547458"/>
    </source>
</evidence>
<dbReference type="GO" id="GO:0016747">
    <property type="term" value="F:acyltransferase activity, transferring groups other than amino-acyl groups"/>
    <property type="evidence" value="ECO:0007669"/>
    <property type="project" value="InterPro"/>
</dbReference>
<dbReference type="InterPro" id="IPR000182">
    <property type="entry name" value="GNAT_dom"/>
</dbReference>
<evidence type="ECO:0000259" key="1">
    <source>
        <dbReference type="PROSITE" id="PS51186"/>
    </source>
</evidence>
<dbReference type="PROSITE" id="PS51186">
    <property type="entry name" value="GNAT"/>
    <property type="match status" value="1"/>
</dbReference>
<comment type="caution">
    <text evidence="2">The sequence shown here is derived from an EMBL/GenBank/DDBJ whole genome shotgun (WGS) entry which is preliminary data.</text>
</comment>
<reference evidence="2 3" key="1">
    <citation type="submission" date="2020-03" db="EMBL/GenBank/DDBJ databases">
        <title>Sequencing the genomes of 1000 actinobacteria strains.</title>
        <authorList>
            <person name="Klenk H.-P."/>
        </authorList>
    </citation>
    <scope>NUCLEOTIDE SEQUENCE [LARGE SCALE GENOMIC DNA]</scope>
    <source>
        <strain evidence="2 3">DSM 16403</strain>
    </source>
</reference>
<proteinExistence type="predicted"/>
<dbReference type="EMBL" id="JAATJL010000001">
    <property type="protein sequence ID" value="NJC21133.1"/>
    <property type="molecule type" value="Genomic_DNA"/>
</dbReference>
<dbReference type="SUPFAM" id="SSF55729">
    <property type="entry name" value="Acyl-CoA N-acyltransferases (Nat)"/>
    <property type="match status" value="1"/>
</dbReference>
<dbReference type="InterPro" id="IPR016181">
    <property type="entry name" value="Acyl_CoA_acyltransferase"/>
</dbReference>
<dbReference type="Gene3D" id="3.40.630.30">
    <property type="match status" value="1"/>
</dbReference>
<dbReference type="CDD" id="cd04301">
    <property type="entry name" value="NAT_SF"/>
    <property type="match status" value="1"/>
</dbReference>